<keyword evidence="9" id="KW-0325">Glycoprotein</keyword>
<reference evidence="13" key="1">
    <citation type="submission" date="2021-03" db="EMBL/GenBank/DDBJ databases">
        <authorList>
            <person name="Bekaert M."/>
        </authorList>
    </citation>
    <scope>NUCLEOTIDE SEQUENCE</scope>
</reference>
<evidence type="ECO:0000313" key="13">
    <source>
        <dbReference type="EMBL" id="CAG2254086.1"/>
    </source>
</evidence>
<dbReference type="InterPro" id="IPR017978">
    <property type="entry name" value="GPCR_3_C"/>
</dbReference>
<dbReference type="Pfam" id="PF07562">
    <property type="entry name" value="NCD3G"/>
    <property type="match status" value="1"/>
</dbReference>
<dbReference type="InterPro" id="IPR038550">
    <property type="entry name" value="GPCR_3_9-Cys_sf"/>
</dbReference>
<dbReference type="PROSITE" id="PS50259">
    <property type="entry name" value="G_PROTEIN_RECEP_F3_4"/>
    <property type="match status" value="1"/>
</dbReference>
<dbReference type="InterPro" id="IPR028082">
    <property type="entry name" value="Peripla_BP_I"/>
</dbReference>
<accession>A0A8S3V8L7</accession>
<dbReference type="EMBL" id="CAJPWZ010003216">
    <property type="protein sequence ID" value="CAG2254086.1"/>
    <property type="molecule type" value="Genomic_DNA"/>
</dbReference>
<keyword evidence="5 11" id="KW-1133">Transmembrane helix</keyword>
<evidence type="ECO:0000256" key="1">
    <source>
        <dbReference type="ARBA" id="ARBA00004651"/>
    </source>
</evidence>
<keyword evidence="10" id="KW-0807">Transducer</keyword>
<evidence type="ECO:0000256" key="4">
    <source>
        <dbReference type="ARBA" id="ARBA00022692"/>
    </source>
</evidence>
<name>A0A8S3V8L7_MYTED</name>
<proteinExistence type="inferred from homology"/>
<dbReference type="OrthoDB" id="425344at2759"/>
<dbReference type="InterPro" id="IPR050726">
    <property type="entry name" value="mGluR"/>
</dbReference>
<dbReference type="PRINTS" id="PR00248">
    <property type="entry name" value="GPCRMGR"/>
</dbReference>
<dbReference type="Pfam" id="PF01094">
    <property type="entry name" value="ANF_receptor"/>
    <property type="match status" value="1"/>
</dbReference>
<dbReference type="Proteomes" id="UP000683360">
    <property type="component" value="Unassembled WGS sequence"/>
</dbReference>
<evidence type="ECO:0000256" key="5">
    <source>
        <dbReference type="ARBA" id="ARBA00022989"/>
    </source>
</evidence>
<dbReference type="InterPro" id="IPR011500">
    <property type="entry name" value="GPCR_3_9-Cys_dom"/>
</dbReference>
<dbReference type="GO" id="GO:0004930">
    <property type="term" value="F:G protein-coupled receptor activity"/>
    <property type="evidence" value="ECO:0007669"/>
    <property type="project" value="UniProtKB-KW"/>
</dbReference>
<comment type="subcellular location">
    <subcellularLocation>
        <location evidence="1">Cell membrane</location>
        <topology evidence="1">Multi-pass membrane protein</topology>
    </subcellularLocation>
</comment>
<feature type="transmembrane region" description="Helical" evidence="11">
    <location>
        <begin position="357"/>
        <end position="375"/>
    </location>
</feature>
<evidence type="ECO:0000313" key="14">
    <source>
        <dbReference type="Proteomes" id="UP000683360"/>
    </source>
</evidence>
<dbReference type="PANTHER" id="PTHR24060">
    <property type="entry name" value="METABOTROPIC GLUTAMATE RECEPTOR"/>
    <property type="match status" value="1"/>
</dbReference>
<keyword evidence="6" id="KW-0297">G-protein coupled receptor</keyword>
<sequence>MGSFVLFSPCDECDGWNDRPDVVKDNEAAAAGGMSIKLHSPLIDWFDDMFQNLSPYTNDRNPWFQEYWQENYKCSIPGAKPTQFNNTCTGNEKNPNFVQDSKLGFIENALYTMAYALHAMQKDLCGGRSGICKKMSPVKGSLYKKYLLNVSITTYSNESLYFDDNGDPPARYDIMNFQKIKDDFGNVSYKYIMVGSWETGHLIIDENNIYWPRTGKVKPMTSVCSEPCKKGFVKNIETNIKCCWKCTKCEDNEIMLDEETCKTCSKGWWPNEDLSACRKLPIENMSWTNSEAMIALIVASFGIFVTLWISVIFMRHHNTPVVKASTRELMYIIMIGILVAYSCNFVLVAKPTIVTCYFTRILPGLSFSMIYGALVTKTNRIARILEGTKKLSPRNHAL</sequence>
<dbReference type="InterPro" id="IPR000162">
    <property type="entry name" value="GPCR_3_mtglu_rcpt"/>
</dbReference>
<evidence type="ECO:0000256" key="11">
    <source>
        <dbReference type="SAM" id="Phobius"/>
    </source>
</evidence>
<feature type="transmembrane region" description="Helical" evidence="11">
    <location>
        <begin position="329"/>
        <end position="351"/>
    </location>
</feature>
<evidence type="ECO:0000256" key="2">
    <source>
        <dbReference type="ARBA" id="ARBA00007242"/>
    </source>
</evidence>
<dbReference type="Gene3D" id="3.40.50.2300">
    <property type="match status" value="1"/>
</dbReference>
<comment type="similarity">
    <text evidence="2">Belongs to the G-protein coupled receptor 3 family.</text>
</comment>
<evidence type="ECO:0000256" key="8">
    <source>
        <dbReference type="ARBA" id="ARBA00023170"/>
    </source>
</evidence>
<dbReference type="FunFam" id="2.10.50.30:FF:000001">
    <property type="entry name" value="metabotropic glutamate receptor 1"/>
    <property type="match status" value="1"/>
</dbReference>
<evidence type="ECO:0000259" key="12">
    <source>
        <dbReference type="PROSITE" id="PS50259"/>
    </source>
</evidence>
<dbReference type="InterPro" id="IPR000337">
    <property type="entry name" value="GPCR_3"/>
</dbReference>
<dbReference type="SUPFAM" id="SSF53822">
    <property type="entry name" value="Periplasmic binding protein-like I"/>
    <property type="match status" value="1"/>
</dbReference>
<feature type="transmembrane region" description="Helical" evidence="11">
    <location>
        <begin position="292"/>
        <end position="313"/>
    </location>
</feature>
<evidence type="ECO:0000256" key="9">
    <source>
        <dbReference type="ARBA" id="ARBA00023180"/>
    </source>
</evidence>
<dbReference type="Pfam" id="PF00003">
    <property type="entry name" value="7tm_3"/>
    <property type="match status" value="1"/>
</dbReference>
<keyword evidence="3" id="KW-1003">Cell membrane</keyword>
<dbReference type="GO" id="GO:0005886">
    <property type="term" value="C:plasma membrane"/>
    <property type="evidence" value="ECO:0007669"/>
    <property type="project" value="UniProtKB-SubCell"/>
</dbReference>
<organism evidence="13 14">
    <name type="scientific">Mytilus edulis</name>
    <name type="common">Blue mussel</name>
    <dbReference type="NCBI Taxonomy" id="6550"/>
    <lineage>
        <taxon>Eukaryota</taxon>
        <taxon>Metazoa</taxon>
        <taxon>Spiralia</taxon>
        <taxon>Lophotrochozoa</taxon>
        <taxon>Mollusca</taxon>
        <taxon>Bivalvia</taxon>
        <taxon>Autobranchia</taxon>
        <taxon>Pteriomorphia</taxon>
        <taxon>Mytilida</taxon>
        <taxon>Mytiloidea</taxon>
        <taxon>Mytilidae</taxon>
        <taxon>Mytilinae</taxon>
        <taxon>Mytilus</taxon>
    </lineage>
</organism>
<keyword evidence="7 11" id="KW-0472">Membrane</keyword>
<dbReference type="Gene3D" id="2.10.50.30">
    <property type="entry name" value="GPCR, family 3, nine cysteines domain"/>
    <property type="match status" value="1"/>
</dbReference>
<feature type="domain" description="G-protein coupled receptors family 3 profile" evidence="12">
    <location>
        <begin position="291"/>
        <end position="390"/>
    </location>
</feature>
<dbReference type="AlphaFoldDB" id="A0A8S3V8L7"/>
<keyword evidence="4 11" id="KW-0812">Transmembrane</keyword>
<protein>
    <submittedName>
        <fullName evidence="13">Metabotropic glutamate receptor 5,Metabotropic glutamate receptor 1</fullName>
    </submittedName>
</protein>
<evidence type="ECO:0000256" key="7">
    <source>
        <dbReference type="ARBA" id="ARBA00023136"/>
    </source>
</evidence>
<dbReference type="InterPro" id="IPR001828">
    <property type="entry name" value="ANF_lig-bd_rcpt"/>
</dbReference>
<evidence type="ECO:0000256" key="3">
    <source>
        <dbReference type="ARBA" id="ARBA00022475"/>
    </source>
</evidence>
<evidence type="ECO:0000256" key="10">
    <source>
        <dbReference type="ARBA" id="ARBA00023224"/>
    </source>
</evidence>
<evidence type="ECO:0000256" key="6">
    <source>
        <dbReference type="ARBA" id="ARBA00023040"/>
    </source>
</evidence>
<comment type="caution">
    <text evidence="13">The sequence shown here is derived from an EMBL/GenBank/DDBJ whole genome shotgun (WGS) entry which is preliminary data.</text>
</comment>
<gene>
    <name evidence="13" type="ORF">MEDL_65584</name>
</gene>
<dbReference type="PRINTS" id="PR00593">
    <property type="entry name" value="MTABOTROPICR"/>
</dbReference>
<keyword evidence="8 13" id="KW-0675">Receptor</keyword>
<keyword evidence="14" id="KW-1185">Reference proteome</keyword>